<dbReference type="SUPFAM" id="SSF51182">
    <property type="entry name" value="RmlC-like cupins"/>
    <property type="match status" value="1"/>
</dbReference>
<evidence type="ECO:0000313" key="2">
    <source>
        <dbReference type="EMBL" id="CEN55836.1"/>
    </source>
</evidence>
<keyword evidence="3" id="KW-1185">Reference proteome</keyword>
<dbReference type="KEGG" id="mbac:BN1209_0793"/>
<dbReference type="PANTHER" id="PTHR33271:SF22">
    <property type="entry name" value="OS04G0445200 PROTEIN"/>
    <property type="match status" value="1"/>
</dbReference>
<name>A0A0B7IZA2_9PROT</name>
<evidence type="ECO:0000313" key="3">
    <source>
        <dbReference type="Proteomes" id="UP000056322"/>
    </source>
</evidence>
<dbReference type="STRING" id="1581680.BN1209_0793"/>
<dbReference type="RefSeq" id="WP_045751054.1">
    <property type="nucleotide sequence ID" value="NZ_LN794158.1"/>
</dbReference>
<organism evidence="2 3">
    <name type="scientific">Candidatus Methylopumilus turicensis</name>
    <dbReference type="NCBI Taxonomy" id="1581680"/>
    <lineage>
        <taxon>Bacteria</taxon>
        <taxon>Pseudomonadati</taxon>
        <taxon>Pseudomonadota</taxon>
        <taxon>Betaproteobacteria</taxon>
        <taxon>Nitrosomonadales</taxon>
        <taxon>Methylophilaceae</taxon>
        <taxon>Candidatus Methylopumilus</taxon>
    </lineage>
</organism>
<reference evidence="3" key="1">
    <citation type="submission" date="2014-12" db="EMBL/GenBank/DDBJ databases">
        <authorList>
            <person name="Salcher M.M."/>
        </authorList>
    </citation>
    <scope>NUCLEOTIDE SEQUENCE [LARGE SCALE GENOMIC DNA]</scope>
    <source>
        <strain evidence="3">MMS-10A-171</strain>
    </source>
</reference>
<dbReference type="HOGENOM" id="CLU_135880_2_0_4"/>
<accession>A0A0B7IZA2</accession>
<dbReference type="InterPro" id="IPR014710">
    <property type="entry name" value="RmlC-like_jellyroll"/>
</dbReference>
<gene>
    <name evidence="2" type="ORF">BN1209_0793</name>
</gene>
<dbReference type="Gene3D" id="2.60.120.10">
    <property type="entry name" value="Jelly Rolls"/>
    <property type="match status" value="1"/>
</dbReference>
<evidence type="ECO:0000259" key="1">
    <source>
        <dbReference type="Pfam" id="PF05899"/>
    </source>
</evidence>
<dbReference type="Proteomes" id="UP000056322">
    <property type="component" value="Chromosome 1"/>
</dbReference>
<dbReference type="EMBL" id="LN794158">
    <property type="protein sequence ID" value="CEN55836.1"/>
    <property type="molecule type" value="Genomic_DNA"/>
</dbReference>
<dbReference type="InterPro" id="IPR011051">
    <property type="entry name" value="RmlC_Cupin_sf"/>
</dbReference>
<dbReference type="PANTHER" id="PTHR33271">
    <property type="entry name" value="OS04G0445200 PROTEIN"/>
    <property type="match status" value="1"/>
</dbReference>
<proteinExistence type="predicted"/>
<dbReference type="OrthoDB" id="9799053at2"/>
<sequence length="91" mass="10417">MSQIIIDHNPSQEKLQELGVSSWSIWDCAPSKFPLDFGMTEKAYVLEGEFTVTPQGGETVTIKAGDYVEFPKGLKTQWEVIKQLKKHYKHF</sequence>
<dbReference type="AlphaFoldDB" id="A0A0B7IZA2"/>
<protein>
    <recommendedName>
        <fullName evidence="1">(S)-ureidoglycine aminohydrolase cupin domain-containing protein</fullName>
    </recommendedName>
</protein>
<dbReference type="Pfam" id="PF05899">
    <property type="entry name" value="Cupin_3"/>
    <property type="match status" value="1"/>
</dbReference>
<feature type="domain" description="(S)-ureidoglycine aminohydrolase cupin" evidence="1">
    <location>
        <begin position="16"/>
        <end position="88"/>
    </location>
</feature>
<dbReference type="CDD" id="cd02227">
    <property type="entry name" value="cupin_TM1112-like"/>
    <property type="match status" value="1"/>
</dbReference>
<dbReference type="InterPro" id="IPR008579">
    <property type="entry name" value="UGlyAH_Cupin_dom"/>
</dbReference>